<gene>
    <name evidence="1" type="ORF">PGLA1383_LOCUS50072</name>
</gene>
<dbReference type="EMBL" id="CAJNNV010031006">
    <property type="protein sequence ID" value="CAE8634422.1"/>
    <property type="molecule type" value="Genomic_DNA"/>
</dbReference>
<keyword evidence="2" id="KW-1185">Reference proteome</keyword>
<accession>A0A813H8M3</accession>
<protein>
    <submittedName>
        <fullName evidence="1">Uncharacterized protein</fullName>
    </submittedName>
</protein>
<dbReference type="OrthoDB" id="410381at2759"/>
<dbReference type="PANTHER" id="PTHR24330:SF19">
    <property type="entry name" value="MEDIATOR OF RNA POLYMERASE II TRANSCRIPTION SUBUNIT 29"/>
    <property type="match status" value="1"/>
</dbReference>
<proteinExistence type="predicted"/>
<dbReference type="Proteomes" id="UP000654075">
    <property type="component" value="Unassembled WGS sequence"/>
</dbReference>
<dbReference type="AlphaFoldDB" id="A0A813H8M3"/>
<organism evidence="1 2">
    <name type="scientific">Polarella glacialis</name>
    <name type="common">Dinoflagellate</name>
    <dbReference type="NCBI Taxonomy" id="89957"/>
    <lineage>
        <taxon>Eukaryota</taxon>
        <taxon>Sar</taxon>
        <taxon>Alveolata</taxon>
        <taxon>Dinophyceae</taxon>
        <taxon>Suessiales</taxon>
        <taxon>Suessiaceae</taxon>
        <taxon>Polarella</taxon>
    </lineage>
</organism>
<name>A0A813H8M3_POLGL</name>
<reference evidence="1" key="1">
    <citation type="submission" date="2021-02" db="EMBL/GenBank/DDBJ databases">
        <authorList>
            <person name="Dougan E. K."/>
            <person name="Rhodes N."/>
            <person name="Thang M."/>
            <person name="Chan C."/>
        </authorList>
    </citation>
    <scope>NUCLEOTIDE SEQUENCE</scope>
</reference>
<dbReference type="InterPro" id="IPR052145">
    <property type="entry name" value="Mediator/Homeobox_domain"/>
</dbReference>
<sequence length="705" mass="80731">MAAANTYIAKASGPTFWSAQGTGSRVDYICLPISAFPLVQKLEVWRRTAHEIQVIRSAVLRDRSPIFIRLAVPEFYPEQSSGADRWDYDAIAKAKATADRRHPFLTEIQRWRRQPEVQQEFAEKLQAADTDAVWDHLNAGVIQISKKHFSQQQQQQQRISDKTQALSKVSADKYKALVEAEPIPLQQFVNGKVSKQQLLRTVLRSWSAAAQSRCADRAYHKAQQADKRRHTTHLEVQIDQAKHEGNISAMWHFARQLAGTGLGPKRRRWAFRTTEFPTAQEWMDHLAQPGPRGGCSAKGLQIQQQQQRLQQQQQQHQQQLEQIEIQPSDETKEARLMLAAARVFREQQRQQQQLQQTPQQRLTTTFARWKAEVLVRQAMRLLKYHRERDEQQQQQQLQQTTTFRFQRIEQAVNDYDNMIFKLRKAKSRKQSPPWSVPSEIWQLLLFNEESQIAMDLQSLCHHIRATASTPRVWHHSMTAPIPKYNGKAGPASMRLINELDPIGRAWHAALWMNATPRRFYFAHAAKDHRREQAILQQRLLGWRLAAAGLNFVMTKFDIANAFPSPTFQALDEMVNRHLQPVEAALMRQRYHNGAMTIHTQDDTNVQLAIGSGVLQGDSTAAEQFTAVFNPTVASYIAQLSEEDITANLLLQDELTGDQVDPSTTTYADDLVTTATVQDAAHAVRQQQQQQLDTLLENNVQQVGLT</sequence>
<dbReference type="PANTHER" id="PTHR24330">
    <property type="entry name" value="HOMEOBOX PROTEIN BARH-LIKE"/>
    <property type="match status" value="1"/>
</dbReference>
<evidence type="ECO:0000313" key="1">
    <source>
        <dbReference type="EMBL" id="CAE8634422.1"/>
    </source>
</evidence>
<comment type="caution">
    <text evidence="1">The sequence shown here is derived from an EMBL/GenBank/DDBJ whole genome shotgun (WGS) entry which is preliminary data.</text>
</comment>
<evidence type="ECO:0000313" key="2">
    <source>
        <dbReference type="Proteomes" id="UP000654075"/>
    </source>
</evidence>